<evidence type="ECO:0000313" key="1">
    <source>
        <dbReference type="EMBL" id="JAD50092.1"/>
    </source>
</evidence>
<proteinExistence type="predicted"/>
<protein>
    <submittedName>
        <fullName evidence="1">Uncharacterized protein</fullName>
    </submittedName>
</protein>
<sequence>MSMILILSQPLMLKVNRLVHET</sequence>
<accession>A0A0A9ASR8</accession>
<reference evidence="1" key="1">
    <citation type="submission" date="2014-09" db="EMBL/GenBank/DDBJ databases">
        <authorList>
            <person name="Magalhaes I.L.F."/>
            <person name="Oliveira U."/>
            <person name="Santos F.R."/>
            <person name="Vidigal T.H.D.A."/>
            <person name="Brescovit A.D."/>
            <person name="Santos A.J."/>
        </authorList>
    </citation>
    <scope>NUCLEOTIDE SEQUENCE</scope>
    <source>
        <tissue evidence="1">Shoot tissue taken approximately 20 cm above the soil surface</tissue>
    </source>
</reference>
<organism evidence="1">
    <name type="scientific">Arundo donax</name>
    <name type="common">Giant reed</name>
    <name type="synonym">Donax arundinaceus</name>
    <dbReference type="NCBI Taxonomy" id="35708"/>
    <lineage>
        <taxon>Eukaryota</taxon>
        <taxon>Viridiplantae</taxon>
        <taxon>Streptophyta</taxon>
        <taxon>Embryophyta</taxon>
        <taxon>Tracheophyta</taxon>
        <taxon>Spermatophyta</taxon>
        <taxon>Magnoliopsida</taxon>
        <taxon>Liliopsida</taxon>
        <taxon>Poales</taxon>
        <taxon>Poaceae</taxon>
        <taxon>PACMAD clade</taxon>
        <taxon>Arundinoideae</taxon>
        <taxon>Arundineae</taxon>
        <taxon>Arundo</taxon>
    </lineage>
</organism>
<name>A0A0A9ASR8_ARUDO</name>
<reference evidence="1" key="2">
    <citation type="journal article" date="2015" name="Data Brief">
        <title>Shoot transcriptome of the giant reed, Arundo donax.</title>
        <authorList>
            <person name="Barrero R.A."/>
            <person name="Guerrero F.D."/>
            <person name="Moolhuijzen P."/>
            <person name="Goolsby J.A."/>
            <person name="Tidwell J."/>
            <person name="Bellgard S.E."/>
            <person name="Bellgard M.I."/>
        </authorList>
    </citation>
    <scope>NUCLEOTIDE SEQUENCE</scope>
    <source>
        <tissue evidence="1">Shoot tissue taken approximately 20 cm above the soil surface</tissue>
    </source>
</reference>
<dbReference type="EMBL" id="GBRH01247803">
    <property type="protein sequence ID" value="JAD50092.1"/>
    <property type="molecule type" value="Transcribed_RNA"/>
</dbReference>
<dbReference type="AlphaFoldDB" id="A0A0A9ASR8"/>